<evidence type="ECO:0000256" key="1">
    <source>
        <dbReference type="PROSITE-ProRule" id="PRU00169"/>
    </source>
</evidence>
<dbReference type="InterPro" id="IPR036388">
    <property type="entry name" value="WH-like_DNA-bd_sf"/>
</dbReference>
<dbReference type="InterPro" id="IPR008327">
    <property type="entry name" value="Sig_transdc_resp-reg_antiterm"/>
</dbReference>
<reference evidence="4 5" key="1">
    <citation type="submission" date="2019-02" db="EMBL/GenBank/DDBJ databases">
        <authorList>
            <consortium name="Pathogen Informatics"/>
        </authorList>
    </citation>
    <scope>NUCLEOTIDE SEQUENCE [LARGE SCALE GENOMIC DNA]</scope>
    <source>
        <strain evidence="4 5">3012STDY7089603</strain>
    </source>
</reference>
<dbReference type="Gene3D" id="3.40.50.2300">
    <property type="match status" value="1"/>
</dbReference>
<dbReference type="Proteomes" id="UP000377798">
    <property type="component" value="Unassembled WGS sequence"/>
</dbReference>
<dbReference type="InterPro" id="IPR005561">
    <property type="entry name" value="ANTAR"/>
</dbReference>
<evidence type="ECO:0000259" key="2">
    <source>
        <dbReference type="PROSITE" id="PS50110"/>
    </source>
</evidence>
<dbReference type="PROSITE" id="PS50110">
    <property type="entry name" value="RESPONSE_REGULATORY"/>
    <property type="match status" value="1"/>
</dbReference>
<feature type="domain" description="Response regulatory" evidence="2">
    <location>
        <begin position="4"/>
        <end position="119"/>
    </location>
</feature>
<keyword evidence="1" id="KW-0597">Phosphoprotein</keyword>
<dbReference type="PROSITE" id="PS50921">
    <property type="entry name" value="ANTAR"/>
    <property type="match status" value="1"/>
</dbReference>
<sequence>METTVVVAEDELITRMDLAEILKGAGYKVVGMAKDGLDAIEICRREKPNLAIMDVKMPVMDGLEAIKIIQKEKIAGCIVLLTAFSDNEYIEKARDLGVMTYLVKPFDESTLIPAIKVALAKQREMDKIQDELEVISKKLDDRKFVERAKGILMKKHHFSEDQAYKTLRKLAMDKRMSISEISRLLIDSIKD</sequence>
<evidence type="ECO:0000313" key="5">
    <source>
        <dbReference type="Proteomes" id="UP000377798"/>
    </source>
</evidence>
<feature type="domain" description="ANTAR" evidence="3">
    <location>
        <begin position="125"/>
        <end position="186"/>
    </location>
</feature>
<dbReference type="GO" id="GO:0003723">
    <property type="term" value="F:RNA binding"/>
    <property type="evidence" value="ECO:0007669"/>
    <property type="project" value="InterPro"/>
</dbReference>
<dbReference type="SMART" id="SM00448">
    <property type="entry name" value="REC"/>
    <property type="match status" value="1"/>
</dbReference>
<dbReference type="PANTHER" id="PTHR43367">
    <property type="match status" value="1"/>
</dbReference>
<dbReference type="RefSeq" id="WP_131749940.1">
    <property type="nucleotide sequence ID" value="NZ_CAACYI010000001.1"/>
</dbReference>
<evidence type="ECO:0000259" key="3">
    <source>
        <dbReference type="PROSITE" id="PS50921"/>
    </source>
</evidence>
<dbReference type="Pfam" id="PF03861">
    <property type="entry name" value="ANTAR"/>
    <property type="match status" value="1"/>
</dbReference>
<dbReference type="PIRSF" id="PIRSF036382">
    <property type="entry name" value="RR_antiterm"/>
    <property type="match status" value="1"/>
</dbReference>
<dbReference type="AlphaFoldDB" id="A0A8H2QSX7"/>
<keyword evidence="5" id="KW-1185">Reference proteome</keyword>
<organism evidence="4 5">
    <name type="scientific">Urinicoccus massiliensis</name>
    <dbReference type="NCBI Taxonomy" id="1723382"/>
    <lineage>
        <taxon>Bacteria</taxon>
        <taxon>Bacillati</taxon>
        <taxon>Bacillota</taxon>
        <taxon>Tissierellia</taxon>
        <taxon>Tissierellales</taxon>
        <taxon>Peptoniphilaceae</taxon>
        <taxon>Urinicoccus</taxon>
    </lineage>
</organism>
<name>A0A8H2QSX7_9FIRM</name>
<dbReference type="PANTHER" id="PTHR43367:SF1">
    <property type="entry name" value="TWO-COMPONENT RESPONSE REGULATOR-LIKE APRR6-RELATED"/>
    <property type="match status" value="1"/>
</dbReference>
<dbReference type="Gene3D" id="1.10.10.10">
    <property type="entry name" value="Winged helix-like DNA-binding domain superfamily/Winged helix DNA-binding domain"/>
    <property type="match status" value="1"/>
</dbReference>
<proteinExistence type="predicted"/>
<dbReference type="InterPro" id="IPR011006">
    <property type="entry name" value="CheY-like_superfamily"/>
</dbReference>
<dbReference type="SMART" id="SM01012">
    <property type="entry name" value="ANTAR"/>
    <property type="match status" value="1"/>
</dbReference>
<dbReference type="SUPFAM" id="SSF52172">
    <property type="entry name" value="CheY-like"/>
    <property type="match status" value="1"/>
</dbReference>
<dbReference type="EMBL" id="CAACYI010000001">
    <property type="protein sequence ID" value="VFB17411.1"/>
    <property type="molecule type" value="Genomic_DNA"/>
</dbReference>
<comment type="caution">
    <text evidence="4">The sequence shown here is derived from an EMBL/GenBank/DDBJ whole genome shotgun (WGS) entry which is preliminary data.</text>
</comment>
<feature type="modified residue" description="4-aspartylphosphate" evidence="1">
    <location>
        <position position="54"/>
    </location>
</feature>
<dbReference type="Pfam" id="PF00072">
    <property type="entry name" value="Response_reg"/>
    <property type="match status" value="1"/>
</dbReference>
<gene>
    <name evidence="4" type="primary">pdtaR</name>
    <name evidence="4" type="ORF">NCTC13150_02004</name>
</gene>
<accession>A0A8H2QSX7</accession>
<dbReference type="GO" id="GO:0000160">
    <property type="term" value="P:phosphorelay signal transduction system"/>
    <property type="evidence" value="ECO:0007669"/>
    <property type="project" value="InterPro"/>
</dbReference>
<protein>
    <submittedName>
        <fullName evidence="4">Probable transcriptional regulatory protein pdtaR</fullName>
    </submittedName>
</protein>
<dbReference type="InterPro" id="IPR001789">
    <property type="entry name" value="Sig_transdc_resp-reg_receiver"/>
</dbReference>
<evidence type="ECO:0000313" key="4">
    <source>
        <dbReference type="EMBL" id="VFB17411.1"/>
    </source>
</evidence>